<dbReference type="RefSeq" id="XP_018244486.1">
    <property type="nucleotide sequence ID" value="XM_018385784.1"/>
</dbReference>
<dbReference type="GeneID" id="28948898"/>
<feature type="coiled-coil region" evidence="1">
    <location>
        <begin position="176"/>
        <end position="203"/>
    </location>
</feature>
<evidence type="ECO:0000313" key="4">
    <source>
        <dbReference type="Proteomes" id="UP000009097"/>
    </source>
</evidence>
<proteinExistence type="predicted"/>
<gene>
    <name evidence="3" type="ORF">FOXG_07152</name>
</gene>
<dbReference type="Gene3D" id="4.10.280.10">
    <property type="entry name" value="Helix-loop-helix DNA-binding domain"/>
    <property type="match status" value="1"/>
</dbReference>
<protein>
    <recommendedName>
        <fullName evidence="5">BHLH domain-containing protein</fullName>
    </recommendedName>
</protein>
<dbReference type="EMBL" id="DS231704">
    <property type="protein sequence ID" value="KNB06441.1"/>
    <property type="molecule type" value="Genomic_DNA"/>
</dbReference>
<organism evidence="3 4">
    <name type="scientific">Fusarium oxysporum f. sp. lycopersici (strain 4287 / CBS 123668 / FGSC 9935 / NRRL 34936)</name>
    <name type="common">Fusarium vascular wilt of tomato</name>
    <dbReference type="NCBI Taxonomy" id="426428"/>
    <lineage>
        <taxon>Eukaryota</taxon>
        <taxon>Fungi</taxon>
        <taxon>Dikarya</taxon>
        <taxon>Ascomycota</taxon>
        <taxon>Pezizomycotina</taxon>
        <taxon>Sordariomycetes</taxon>
        <taxon>Hypocreomycetidae</taxon>
        <taxon>Hypocreales</taxon>
        <taxon>Nectriaceae</taxon>
        <taxon>Fusarium</taxon>
        <taxon>Fusarium oxysporum species complex</taxon>
    </lineage>
</organism>
<keyword evidence="1" id="KW-0175">Coiled coil</keyword>
<dbReference type="InterPro" id="IPR036638">
    <property type="entry name" value="HLH_DNA-bd_sf"/>
</dbReference>
<name>A0A0J9V6F3_FUSO4</name>
<feature type="region of interest" description="Disordered" evidence="2">
    <location>
        <begin position="28"/>
        <end position="105"/>
    </location>
</feature>
<evidence type="ECO:0008006" key="5">
    <source>
        <dbReference type="Google" id="ProtNLM"/>
    </source>
</evidence>
<dbReference type="PANTHER" id="PTHR47336">
    <property type="entry name" value="TRANSCRIPTION FACTOR HMS1-RELATED"/>
    <property type="match status" value="1"/>
</dbReference>
<dbReference type="InterPro" id="IPR052099">
    <property type="entry name" value="Regulatory_TF_Diverse"/>
</dbReference>
<evidence type="ECO:0000256" key="1">
    <source>
        <dbReference type="SAM" id="Coils"/>
    </source>
</evidence>
<dbReference type="GO" id="GO:0046983">
    <property type="term" value="F:protein dimerization activity"/>
    <property type="evidence" value="ECO:0007669"/>
    <property type="project" value="InterPro"/>
</dbReference>
<accession>A0A0J9V6F3</accession>
<sequence>MEPRWLPLTALPQPNISPTAQAACLIEPAKQDRGDINHDRPGVKPVAPLSQEQKRLPASLSSEALLPCSSPRPEPSGNSRPLPYKSSSLSVSTPHRHTPSYLSKGTVPSLIENRYHTDVNEKPVGIHKCHPPLSLESFRHGSEGTSSAADEQDRALLEIALLGSMPQRNPSKTMILEKAMDYIMKLEQRNERLLQQNIELQSRLALLITAPDPASQVRHPQL</sequence>
<dbReference type="PANTHER" id="PTHR47336:SF2">
    <property type="entry name" value="TRANSCRIPTION FACTOR HMS1-RELATED"/>
    <property type="match status" value="1"/>
</dbReference>
<dbReference type="KEGG" id="fox:FOXG_07152"/>
<evidence type="ECO:0000256" key="2">
    <source>
        <dbReference type="SAM" id="MobiDB-lite"/>
    </source>
</evidence>
<dbReference type="VEuPathDB" id="FungiDB:FOXG_07152"/>
<evidence type="ECO:0000313" key="3">
    <source>
        <dbReference type="EMBL" id="KNB06441.1"/>
    </source>
</evidence>
<dbReference type="SUPFAM" id="SSF47459">
    <property type="entry name" value="HLH, helix-loop-helix DNA-binding domain"/>
    <property type="match status" value="1"/>
</dbReference>
<reference evidence="3" key="1">
    <citation type="submission" date="2007-04" db="EMBL/GenBank/DDBJ databases">
        <authorList>
            <consortium name="The Broad Institute Genome Sequencing Platform"/>
            <person name="Birren B."/>
            <person name="Lander E."/>
            <person name="Galagan J."/>
            <person name="Nusbaum C."/>
            <person name="Devon K."/>
            <person name="Ma L.-J."/>
            <person name="Jaffe D."/>
            <person name="Butler J."/>
            <person name="Alvarez P."/>
            <person name="Gnerre S."/>
            <person name="Grabherr M."/>
            <person name="Kleber M."/>
            <person name="Mauceli E."/>
            <person name="Brockman W."/>
            <person name="MacCallum I.A."/>
            <person name="Young S."/>
            <person name="LaButti K."/>
            <person name="DeCaprio D."/>
            <person name="Crawford M."/>
            <person name="Koehrsen M."/>
            <person name="Engels R."/>
            <person name="Montgomery P."/>
            <person name="Pearson M."/>
            <person name="Howarth C."/>
            <person name="Larson L."/>
            <person name="White J."/>
            <person name="O'Leary S."/>
            <person name="Kodira C."/>
            <person name="Zeng Q."/>
            <person name="Yandava C."/>
            <person name="Alvarado L."/>
            <person name="Kistler C."/>
            <person name="Shim W.-B."/>
            <person name="Kang S."/>
            <person name="Woloshuk C."/>
        </authorList>
    </citation>
    <scope>NUCLEOTIDE SEQUENCE</scope>
    <source>
        <strain evidence="3">4287</strain>
    </source>
</reference>
<reference evidence="3" key="2">
    <citation type="journal article" date="2010" name="Nature">
        <title>Comparative genomics reveals mobile pathogenicity chromosomes in Fusarium.</title>
        <authorList>
            <person name="Ma L.J."/>
            <person name="van der Does H.C."/>
            <person name="Borkovich K.A."/>
            <person name="Coleman J.J."/>
            <person name="Daboussi M.J."/>
            <person name="Di Pietro A."/>
            <person name="Dufresne M."/>
            <person name="Freitag M."/>
            <person name="Grabherr M."/>
            <person name="Henrissat B."/>
            <person name="Houterman P.M."/>
            <person name="Kang S."/>
            <person name="Shim W.B."/>
            <person name="Woloshuk C."/>
            <person name="Xie X."/>
            <person name="Xu J.R."/>
            <person name="Antoniw J."/>
            <person name="Baker S.E."/>
            <person name="Bluhm B.H."/>
            <person name="Breakspear A."/>
            <person name="Brown D.W."/>
            <person name="Butchko R.A."/>
            <person name="Chapman S."/>
            <person name="Coulson R."/>
            <person name="Coutinho P.M."/>
            <person name="Danchin E.G."/>
            <person name="Diener A."/>
            <person name="Gale L.R."/>
            <person name="Gardiner D.M."/>
            <person name="Goff S."/>
            <person name="Hammond-Kosack K.E."/>
            <person name="Hilburn K."/>
            <person name="Hua-Van A."/>
            <person name="Jonkers W."/>
            <person name="Kazan K."/>
            <person name="Kodira C.D."/>
            <person name="Koehrsen M."/>
            <person name="Kumar L."/>
            <person name="Lee Y.H."/>
            <person name="Li L."/>
            <person name="Manners J.M."/>
            <person name="Miranda-Saavedra D."/>
            <person name="Mukherjee M."/>
            <person name="Park G."/>
            <person name="Park J."/>
            <person name="Park S.Y."/>
            <person name="Proctor R.H."/>
            <person name="Regev A."/>
            <person name="Ruiz-Roldan M.C."/>
            <person name="Sain D."/>
            <person name="Sakthikumar S."/>
            <person name="Sykes S."/>
            <person name="Schwartz D.C."/>
            <person name="Turgeon B.G."/>
            <person name="Wapinski I."/>
            <person name="Yoder O."/>
            <person name="Young S."/>
            <person name="Zeng Q."/>
            <person name="Zhou S."/>
            <person name="Galagan J."/>
            <person name="Cuomo C.A."/>
            <person name="Kistler H.C."/>
            <person name="Rep M."/>
        </authorList>
    </citation>
    <scope>NUCLEOTIDE SEQUENCE [LARGE SCALE GENOMIC DNA]</scope>
    <source>
        <strain evidence="3">4287</strain>
    </source>
</reference>
<feature type="compositionally biased region" description="Basic and acidic residues" evidence="2">
    <location>
        <begin position="29"/>
        <end position="42"/>
    </location>
</feature>
<dbReference type="AlphaFoldDB" id="A0A0J9V6F3"/>
<dbReference type="Proteomes" id="UP000009097">
    <property type="component" value="Unassembled WGS sequence"/>
</dbReference>
<feature type="compositionally biased region" description="Low complexity" evidence="2">
    <location>
        <begin position="56"/>
        <end position="71"/>
    </location>
</feature>
<dbReference type="OrthoDB" id="5051359at2759"/>